<evidence type="ECO:0000313" key="2">
    <source>
        <dbReference type="Proteomes" id="UP000523682"/>
    </source>
</evidence>
<evidence type="ECO:0000313" key="1">
    <source>
        <dbReference type="EMBL" id="MBA5244210.1"/>
    </source>
</evidence>
<keyword evidence="2" id="KW-1185">Reference proteome</keyword>
<accession>A0A7W2EAX8</accession>
<gene>
    <name evidence="1" type="ORF">H0193_05165</name>
</gene>
<name>A0A7W2EAX8_9CORY</name>
<comment type="caution">
    <text evidence="1">The sequence shown here is derived from an EMBL/GenBank/DDBJ whole genome shotgun (WGS) entry which is preliminary data.</text>
</comment>
<dbReference type="EMBL" id="JACDTZ010000001">
    <property type="protein sequence ID" value="MBA5244210.1"/>
    <property type="molecule type" value="Genomic_DNA"/>
</dbReference>
<organism evidence="1 2">
    <name type="scientific">Corynebacterium haemomassiliense</name>
    <dbReference type="NCBI Taxonomy" id="2754726"/>
    <lineage>
        <taxon>Bacteria</taxon>
        <taxon>Bacillati</taxon>
        <taxon>Actinomycetota</taxon>
        <taxon>Actinomycetes</taxon>
        <taxon>Mycobacteriales</taxon>
        <taxon>Corynebacteriaceae</taxon>
        <taxon>Corynebacterium</taxon>
    </lineage>
</organism>
<sequence>MAAGRKGELVPRPAKKVEYDIRFASSGAKKGWRDLVATMRNPMADAWDFLTRTPTSTTSTNYRLKGELGIVQRGGRSFERWQHKPTLKGSARIWFYVDDRTVFLEAVHTSHPNETK</sequence>
<dbReference type="RefSeq" id="WP_181888863.1">
    <property type="nucleotide sequence ID" value="NZ_CP170998.1"/>
</dbReference>
<dbReference type="Proteomes" id="UP000523682">
    <property type="component" value="Unassembled WGS sequence"/>
</dbReference>
<dbReference type="AlphaFoldDB" id="A0A7W2EAX8"/>
<proteinExistence type="predicted"/>
<protein>
    <submittedName>
        <fullName evidence="1">Uncharacterized protein</fullName>
    </submittedName>
</protein>
<reference evidence="1 2" key="1">
    <citation type="submission" date="2020-07" db="EMBL/GenBank/DDBJ databases">
        <title>Draft genome and description of Corynebacterium haemomassiliense strain Marseile-Q3615 sp. nov.</title>
        <authorList>
            <person name="Boxberger M."/>
            <person name="La Scola B."/>
        </authorList>
    </citation>
    <scope>NUCLEOTIDE SEQUENCE [LARGE SCALE GENOMIC DNA]</scope>
    <source>
        <strain evidence="1 2">Marseille-Q3615</strain>
    </source>
</reference>